<protein>
    <submittedName>
        <fullName evidence="1">Uncharacterized protein</fullName>
    </submittedName>
</protein>
<evidence type="ECO:0000313" key="1">
    <source>
        <dbReference type="EMBL" id="ARS35853.1"/>
    </source>
</evidence>
<dbReference type="KEGG" id="pact:CA264_10600"/>
<name>A0A1X9YSL2_9BACT</name>
<reference evidence="2" key="1">
    <citation type="submission" date="2017-05" db="EMBL/GenBank/DDBJ databases">
        <authorList>
            <person name="Ray J."/>
            <person name="Price M."/>
            <person name="Deutschbauer A."/>
        </authorList>
    </citation>
    <scope>NUCLEOTIDE SEQUENCE [LARGE SCALE GENOMIC DNA]</scope>
    <source>
        <strain evidence="2">DSM 19842</strain>
    </source>
</reference>
<sequence length="64" mass="7337">MAGRGTSAQPVTPVADQAYKNGVACFYRKAGYCFFLLNKMLPFVQRTCHKRSSEKNFPLNRRYT</sequence>
<keyword evidence="2" id="KW-1185">Reference proteome</keyword>
<dbReference type="EMBL" id="CP021235">
    <property type="protein sequence ID" value="ARS35853.1"/>
    <property type="molecule type" value="Genomic_DNA"/>
</dbReference>
<accession>A0A1X9YSL2</accession>
<evidence type="ECO:0000313" key="2">
    <source>
        <dbReference type="Proteomes" id="UP000266292"/>
    </source>
</evidence>
<gene>
    <name evidence="1" type="ORF">CA264_10600</name>
</gene>
<organism evidence="1 2">
    <name type="scientific">Pontibacter actiniarum</name>
    <dbReference type="NCBI Taxonomy" id="323450"/>
    <lineage>
        <taxon>Bacteria</taxon>
        <taxon>Pseudomonadati</taxon>
        <taxon>Bacteroidota</taxon>
        <taxon>Cytophagia</taxon>
        <taxon>Cytophagales</taxon>
        <taxon>Hymenobacteraceae</taxon>
        <taxon>Pontibacter</taxon>
    </lineage>
</organism>
<proteinExistence type="predicted"/>
<dbReference type="Proteomes" id="UP000266292">
    <property type="component" value="Chromosome"/>
</dbReference>
<dbReference type="AlphaFoldDB" id="A0A1X9YSL2"/>